<evidence type="ECO:0000256" key="3">
    <source>
        <dbReference type="ARBA" id="ARBA00022596"/>
    </source>
</evidence>
<comment type="catalytic activity">
    <reaction evidence="8 9">
        <text>CO + 2 oxidized [2Fe-2S]-[ferredoxin] + H2O = 2 reduced [2Fe-2S]-[ferredoxin] + CO2 + 2 H(+)</text>
        <dbReference type="Rhea" id="RHEA:21040"/>
        <dbReference type="Rhea" id="RHEA-COMP:10000"/>
        <dbReference type="Rhea" id="RHEA-COMP:10001"/>
        <dbReference type="ChEBI" id="CHEBI:15377"/>
        <dbReference type="ChEBI" id="CHEBI:15378"/>
        <dbReference type="ChEBI" id="CHEBI:16526"/>
        <dbReference type="ChEBI" id="CHEBI:17245"/>
        <dbReference type="ChEBI" id="CHEBI:33737"/>
        <dbReference type="ChEBI" id="CHEBI:33738"/>
        <dbReference type="EC" id="1.2.7.4"/>
    </reaction>
</comment>
<dbReference type="Pfam" id="PF03063">
    <property type="entry name" value="Prismane"/>
    <property type="match status" value="1"/>
</dbReference>
<keyword evidence="3 10" id="KW-0533">Nickel</keyword>
<sequence length="676" mass="73603">MQNNDEILGIKVQKYGALEPNENGVYPYEDGVEFTDYNHAINLYKKTFPDKKTVIEQTPDPAVREMLLNMQEAGIETVFDRFDKQKPQCTFGMAGICCKNCFMGPCKITAKATRGICGATADTIVSRNLLRHVAAGAAAHGARGRETMLALKYAAEDKLNLPIEGEEKILAVAATFGLESEGKTVKELAGQIADILLEDLSRTVPATHKTIEKFAPKERQEVWRELDLLPVGVYHEVFESLHRTTTGTDGDWRNIMKQFLRTGIAFAWSSTLGTSIAMDCLYGLPKLNDAQINLGAIKKGFVNIAVHGHSPLLVSVIVKLGKSEKFQELARSKGALGIQFYGICCSGLSAMYRYDGVIPLSNAVGSELVMGTGAIDLWIADVQDVFPSIMEVAQCFKTTVVTTSDSGRLPGAEHYGFDHHHSNLADIHAIAEKILNRAIKSFEARRGVPVKIPIYSVEAKMGFSVENVNKIFGGLEQIAEAIKSGKILGLVNLVGCSNPRIVYEKAVVEVAQILLKNNVLIMTNGCASFPLLKLGFCNAGALKFCGDGLREFLEPYNIPPIWHMGECLDNARASGMFNALSAKLGVKIKDLPYAFTSPEWSNEKGIDAALAFRLLGISSYHSVQAPVEGSQAVKEFMANGTLPILGSKMVVNVDHNALAEGLVADLKAKREALGWD</sequence>
<dbReference type="GO" id="GO:0004601">
    <property type="term" value="F:peroxidase activity"/>
    <property type="evidence" value="ECO:0007669"/>
    <property type="project" value="TreeGrafter"/>
</dbReference>
<dbReference type="Gene3D" id="3.40.50.2030">
    <property type="match status" value="2"/>
</dbReference>
<feature type="binding site" evidence="10">
    <location>
        <position position="345"/>
    </location>
    <ligand>
        <name>[Ni-4Fe-4S] cluster</name>
        <dbReference type="ChEBI" id="CHEBI:47739"/>
    </ligand>
</feature>
<keyword evidence="6 9" id="KW-0408">Iron</keyword>
<dbReference type="SUPFAM" id="SSF56821">
    <property type="entry name" value="Prismane protein-like"/>
    <property type="match status" value="1"/>
</dbReference>
<evidence type="ECO:0000256" key="5">
    <source>
        <dbReference type="ARBA" id="ARBA00023002"/>
    </source>
</evidence>
<evidence type="ECO:0000313" key="11">
    <source>
        <dbReference type="EMBL" id="EAT99797.1"/>
    </source>
</evidence>
<feature type="binding site" evidence="10">
    <location>
        <position position="101"/>
    </location>
    <ligand>
        <name>[4Fe-4S] cluster</name>
        <dbReference type="ChEBI" id="CHEBI:49883"/>
        <label>2</label>
    </ligand>
</feature>
<dbReference type="EC" id="1.2.7.4" evidence="9"/>
<dbReference type="InterPro" id="IPR011254">
    <property type="entry name" value="Prismane-like_sf"/>
</dbReference>
<evidence type="ECO:0000256" key="6">
    <source>
        <dbReference type="ARBA" id="ARBA00023004"/>
    </source>
</evidence>
<dbReference type="PIRSF" id="PIRSF005023">
    <property type="entry name" value="CODH"/>
    <property type="match status" value="1"/>
</dbReference>
<comment type="cofactor">
    <cofactor evidence="1">
        <name>[4Fe-4S] cluster</name>
        <dbReference type="ChEBI" id="CHEBI:49883"/>
    </cofactor>
</comment>
<dbReference type="EMBL" id="CP000767">
    <property type="protein sequence ID" value="EAT99797.1"/>
    <property type="molecule type" value="Genomic_DNA"/>
</dbReference>
<feature type="binding site" evidence="10">
    <location>
        <position position="106"/>
    </location>
    <ligand>
        <name>[4Fe-4S] cluster</name>
        <dbReference type="ChEBI" id="CHEBI:49883"/>
        <label>2</label>
    </ligand>
</feature>
<evidence type="ECO:0000256" key="9">
    <source>
        <dbReference type="PIRNR" id="PIRNR005023"/>
    </source>
</evidence>
<feature type="binding site" evidence="10">
    <location>
        <position position="496"/>
    </location>
    <ligand>
        <name>[Ni-4Fe-4S] cluster</name>
        <dbReference type="ChEBI" id="CHEBI:47739"/>
    </ligand>
</feature>
<dbReference type="InterPro" id="IPR010047">
    <property type="entry name" value="CODH"/>
</dbReference>
<feature type="binding site" evidence="10">
    <location>
        <position position="97"/>
    </location>
    <ligand>
        <name>[4Fe-4S] cluster</name>
        <dbReference type="ChEBI" id="CHEBI:49883"/>
        <label>1</label>
        <note>ligand shared between dimeric partners</note>
    </ligand>
</feature>
<dbReference type="STRING" id="360105.CCV52592_1131"/>
<keyword evidence="5 9" id="KW-0560">Oxidoreductase</keyword>
<dbReference type="AlphaFoldDB" id="A7GVV1"/>
<evidence type="ECO:0000256" key="7">
    <source>
        <dbReference type="ARBA" id="ARBA00023014"/>
    </source>
</evidence>
<dbReference type="PANTHER" id="PTHR30109:SF4">
    <property type="entry name" value="CARBON MONOXIDE DEHYDROGENASE"/>
    <property type="match status" value="1"/>
</dbReference>
<dbReference type="KEGG" id="ccv:CCV52592_1131"/>
<keyword evidence="12" id="KW-1185">Reference proteome</keyword>
<dbReference type="Gene3D" id="1.20.1270.30">
    <property type="match status" value="1"/>
</dbReference>
<gene>
    <name evidence="11" type="primary">codH</name>
    <name evidence="11" type="ORF">CCV52592_1131</name>
</gene>
<evidence type="ECO:0000256" key="4">
    <source>
        <dbReference type="ARBA" id="ARBA00022723"/>
    </source>
</evidence>
<keyword evidence="7 9" id="KW-0411">Iron-sulfur</keyword>
<evidence type="ECO:0000256" key="8">
    <source>
        <dbReference type="ARBA" id="ARBA00048733"/>
    </source>
</evidence>
<dbReference type="NCBIfam" id="TIGR01702">
    <property type="entry name" value="CO_DH_cata"/>
    <property type="match status" value="1"/>
</dbReference>
<proteinExistence type="predicted"/>
<dbReference type="InterPro" id="IPR016099">
    <property type="entry name" value="Prismane-like_a/b-sand"/>
</dbReference>
<accession>A7GVV1</accession>
<dbReference type="InterPro" id="IPR016101">
    <property type="entry name" value="CO_DH_a-bundle"/>
</dbReference>
<dbReference type="InterPro" id="IPR004137">
    <property type="entry name" value="HCP/CODH"/>
</dbReference>
<dbReference type="GO" id="GO:0050418">
    <property type="term" value="F:hydroxylamine reductase activity"/>
    <property type="evidence" value="ECO:0007669"/>
    <property type="project" value="TreeGrafter"/>
</dbReference>
<organism evidence="11 12">
    <name type="scientific">Campylobacter curvus (strain 525.92)</name>
    <dbReference type="NCBI Taxonomy" id="360105"/>
    <lineage>
        <taxon>Bacteria</taxon>
        <taxon>Pseudomonadati</taxon>
        <taxon>Campylobacterota</taxon>
        <taxon>Epsilonproteobacteria</taxon>
        <taxon>Campylobacterales</taxon>
        <taxon>Campylobacteraceae</taxon>
        <taxon>Campylobacter</taxon>
    </lineage>
</organism>
<feature type="binding site" evidence="10">
    <location>
        <position position="309"/>
    </location>
    <ligand>
        <name>[Ni-4Fe-4S] cluster</name>
        <dbReference type="ChEBI" id="CHEBI:47739"/>
    </ligand>
</feature>
<keyword evidence="4 9" id="KW-0479">Metal-binding</keyword>
<dbReference type="HOGENOM" id="CLU_030631_0_0_7"/>
<protein>
    <recommendedName>
        <fullName evidence="9">Carbon monoxide dehydrogenase</fullName>
        <ecNumber evidence="9">1.2.7.4</ecNumber>
    </recommendedName>
</protein>
<feature type="binding site" evidence="10">
    <location>
        <position position="567"/>
    </location>
    <ligand>
        <name>[Ni-4Fe-4S] cluster</name>
        <dbReference type="ChEBI" id="CHEBI:47739"/>
    </ligand>
</feature>
<dbReference type="OrthoDB" id="5478720at2"/>
<name>A7GVV1_CAMC5</name>
<evidence type="ECO:0000256" key="2">
    <source>
        <dbReference type="ARBA" id="ARBA00022485"/>
    </source>
</evidence>
<evidence type="ECO:0000256" key="10">
    <source>
        <dbReference type="PIRSR" id="PIRSR005023-1"/>
    </source>
</evidence>
<feature type="binding site" evidence="10">
    <location>
        <position position="526"/>
    </location>
    <ligand>
        <name>[Ni-4Fe-4S] cluster</name>
        <dbReference type="ChEBI" id="CHEBI:47739"/>
    </ligand>
</feature>
<dbReference type="PANTHER" id="PTHR30109">
    <property type="entry name" value="HYDROXYLAMINE REDUCTASE"/>
    <property type="match status" value="1"/>
</dbReference>
<dbReference type="GO" id="GO:0016151">
    <property type="term" value="F:nickel cation binding"/>
    <property type="evidence" value="ECO:0007669"/>
    <property type="project" value="InterPro"/>
</dbReference>
<reference evidence="11" key="1">
    <citation type="submission" date="2016-07" db="EMBL/GenBank/DDBJ databases">
        <title>Comparative genomics of the Campylobacter concisus group.</title>
        <authorList>
            <person name="Miller W.G."/>
            <person name="Yee E."/>
            <person name="Chapman M.H."/>
            <person name="Huynh S."/>
            <person name="Bono J.L."/>
            <person name="On S.L.W."/>
            <person name="StLeger J."/>
            <person name="Foster G."/>
            <person name="Parker C.T."/>
        </authorList>
    </citation>
    <scope>NUCLEOTIDE SEQUENCE</scope>
    <source>
        <strain evidence="11">525.92</strain>
    </source>
</reference>
<evidence type="ECO:0000313" key="12">
    <source>
        <dbReference type="Proteomes" id="UP000006380"/>
    </source>
</evidence>
<dbReference type="GO" id="GO:0006091">
    <property type="term" value="P:generation of precursor metabolites and energy"/>
    <property type="evidence" value="ECO:0007669"/>
    <property type="project" value="InterPro"/>
</dbReference>
<dbReference type="GO" id="GO:0042542">
    <property type="term" value="P:response to hydrogen peroxide"/>
    <property type="evidence" value="ECO:0007669"/>
    <property type="project" value="TreeGrafter"/>
</dbReference>
<dbReference type="GO" id="GO:0051539">
    <property type="term" value="F:4 iron, 4 sulfur cluster binding"/>
    <property type="evidence" value="ECO:0007669"/>
    <property type="project" value="UniProtKB-UniRule"/>
</dbReference>
<keyword evidence="2 9" id="KW-0004">4Fe-4S</keyword>
<feature type="binding site" evidence="10">
    <location>
        <position position="89"/>
    </location>
    <ligand>
        <name>[4Fe-4S] cluster</name>
        <dbReference type="ChEBI" id="CHEBI:49883"/>
        <label>1</label>
        <note>ligand shared between dimeric partners</note>
    </ligand>
</feature>
<evidence type="ECO:0000256" key="1">
    <source>
        <dbReference type="ARBA" id="ARBA00001966"/>
    </source>
</evidence>
<dbReference type="GO" id="GO:0043885">
    <property type="term" value="F:anaerobic carbon-monoxide dehydrogenase activity"/>
    <property type="evidence" value="ECO:0007669"/>
    <property type="project" value="UniProtKB-UniRule"/>
</dbReference>
<feature type="binding site" evidence="10">
    <location>
        <position position="117"/>
    </location>
    <ligand>
        <name>[4Fe-4S] cluster</name>
        <dbReference type="ChEBI" id="CHEBI:49883"/>
        <label>2</label>
    </ligand>
</feature>
<dbReference type="RefSeq" id="WP_011991642.1">
    <property type="nucleotide sequence ID" value="NC_009715.2"/>
</dbReference>
<feature type="binding site" evidence="10">
    <location>
        <position position="98"/>
    </location>
    <ligand>
        <name>[4Fe-4S] cluster</name>
        <dbReference type="ChEBI" id="CHEBI:49883"/>
        <label>2</label>
    </ligand>
</feature>
<dbReference type="Proteomes" id="UP000006380">
    <property type="component" value="Chromosome"/>
</dbReference>